<evidence type="ECO:0000313" key="2">
    <source>
        <dbReference type="EMBL" id="PYH43229.1"/>
    </source>
</evidence>
<reference evidence="2 3" key="1">
    <citation type="submission" date="2016-12" db="EMBL/GenBank/DDBJ databases">
        <title>The genomes of Aspergillus section Nigri reveals drivers in fungal speciation.</title>
        <authorList>
            <consortium name="DOE Joint Genome Institute"/>
            <person name="Vesth T.C."/>
            <person name="Nybo J."/>
            <person name="Theobald S."/>
            <person name="Brandl J."/>
            <person name="Frisvad J.C."/>
            <person name="Nielsen K.F."/>
            <person name="Lyhne E.K."/>
            <person name="Kogle M.E."/>
            <person name="Kuo A."/>
            <person name="Riley R."/>
            <person name="Clum A."/>
            <person name="Nolan M."/>
            <person name="Lipzen A."/>
            <person name="Salamov A."/>
            <person name="Henrissat B."/>
            <person name="Wiebenga A."/>
            <person name="De Vries R.P."/>
            <person name="Grigoriev I.V."/>
            <person name="Mortensen U.H."/>
            <person name="Andersen M.R."/>
            <person name="Baker S.E."/>
        </authorList>
    </citation>
    <scope>NUCLEOTIDE SEQUENCE [LARGE SCALE GENOMIC DNA]</scope>
    <source>
        <strain evidence="2 3">JOP 1030-1</strain>
    </source>
</reference>
<dbReference type="AlphaFoldDB" id="A0A318Z7X9"/>
<gene>
    <name evidence="2" type="ORF">BP01DRAFT_105713</name>
</gene>
<protein>
    <submittedName>
        <fullName evidence="2">Uncharacterized protein</fullName>
    </submittedName>
</protein>
<dbReference type="EMBL" id="KZ821245">
    <property type="protein sequence ID" value="PYH43229.1"/>
    <property type="molecule type" value="Genomic_DNA"/>
</dbReference>
<feature type="region of interest" description="Disordered" evidence="1">
    <location>
        <begin position="45"/>
        <end position="71"/>
    </location>
</feature>
<proteinExistence type="predicted"/>
<evidence type="ECO:0000313" key="3">
    <source>
        <dbReference type="Proteomes" id="UP000248349"/>
    </source>
</evidence>
<dbReference type="Proteomes" id="UP000248349">
    <property type="component" value="Unassembled WGS sequence"/>
</dbReference>
<keyword evidence="3" id="KW-1185">Reference proteome</keyword>
<sequence length="156" mass="17253">MQPTSALVSEPVICESVLPIQTDRQLSMLMVFCCPLEFSDDDVTAAPAETSPHNRGLARRSTRPSPTPKGGRATTALLFFLSHRQLYSPLSSCSSHLGIQCMHYALLFFFYHRESQSTNLPQWSVPCLLSLSCQCCSDLFGRWMINVMGFLAASAS</sequence>
<organism evidence="2 3">
    <name type="scientific">Aspergillus saccharolyticus JOP 1030-1</name>
    <dbReference type="NCBI Taxonomy" id="1450539"/>
    <lineage>
        <taxon>Eukaryota</taxon>
        <taxon>Fungi</taxon>
        <taxon>Dikarya</taxon>
        <taxon>Ascomycota</taxon>
        <taxon>Pezizomycotina</taxon>
        <taxon>Eurotiomycetes</taxon>
        <taxon>Eurotiomycetidae</taxon>
        <taxon>Eurotiales</taxon>
        <taxon>Aspergillaceae</taxon>
        <taxon>Aspergillus</taxon>
        <taxon>Aspergillus subgen. Circumdati</taxon>
    </lineage>
</organism>
<dbReference type="RefSeq" id="XP_025429211.1">
    <property type="nucleotide sequence ID" value="XM_025570278.1"/>
</dbReference>
<dbReference type="GeneID" id="37071506"/>
<name>A0A318Z7X9_9EURO</name>
<evidence type="ECO:0000256" key="1">
    <source>
        <dbReference type="SAM" id="MobiDB-lite"/>
    </source>
</evidence>
<accession>A0A318Z7X9</accession>